<dbReference type="AlphaFoldDB" id="A0A8T4L799"/>
<name>A0A8T4L799_9ARCH</name>
<comment type="caution">
    <text evidence="3">The sequence shown here is derived from an EMBL/GenBank/DDBJ whole genome shotgun (WGS) entry which is preliminary data.</text>
</comment>
<organism evidence="3 4">
    <name type="scientific">Candidatus Iainarchaeum sp</name>
    <dbReference type="NCBI Taxonomy" id="3101447"/>
    <lineage>
        <taxon>Archaea</taxon>
        <taxon>Candidatus Iainarchaeota</taxon>
        <taxon>Candidatus Iainarchaeia</taxon>
        <taxon>Candidatus Iainarchaeales</taxon>
        <taxon>Candidatus Iainarchaeaceae</taxon>
        <taxon>Candidatus Iainarchaeum</taxon>
    </lineage>
</organism>
<evidence type="ECO:0000313" key="3">
    <source>
        <dbReference type="EMBL" id="MBS3061399.1"/>
    </source>
</evidence>
<sequence length="271" mass="29551">MTKMPLYLRKNTSDQSVVKVGPVRIGGPKIAVIAGPCSVESEAQLLLCAEFLKKSGIKIMRASAFKPRTSPYSFQGLGEEGLKLLSKVGHQTGLAVETEVMDVRDVAVAAKYVDVLRVGARNMQNYDLLEEMGKQKKPVILKNGLAATMDEFLNAAEYILKEGNPNVILCLRGIRTFETKTRFSFDPGLIPALKHETHLPVIVDPSHPAGKREFVPAIARAAIAAGADGLLIEVHPNPVLALSDNDQQLDFPEFEKLLGELKRVTIAVGRQ</sequence>
<accession>A0A8T4L799</accession>
<dbReference type="NCBIfam" id="NF006421">
    <property type="entry name" value="PRK08673.1"/>
    <property type="match status" value="1"/>
</dbReference>
<keyword evidence="1 3" id="KW-0808">Transferase</keyword>
<dbReference type="Pfam" id="PF00793">
    <property type="entry name" value="DAHP_synth_1"/>
    <property type="match status" value="1"/>
</dbReference>
<dbReference type="PANTHER" id="PTHR43018">
    <property type="entry name" value="PHOSPHO-2-DEHYDRO-3-DEOXYHEPTONATE ALDOLASE"/>
    <property type="match status" value="1"/>
</dbReference>
<dbReference type="EMBL" id="JAGVWC010000009">
    <property type="protein sequence ID" value="MBS3061399.1"/>
    <property type="molecule type" value="Genomic_DNA"/>
</dbReference>
<reference evidence="3" key="1">
    <citation type="submission" date="2021-03" db="EMBL/GenBank/DDBJ databases">
        <authorList>
            <person name="Jaffe A."/>
        </authorList>
    </citation>
    <scope>NUCLEOTIDE SEQUENCE</scope>
    <source>
        <strain evidence="3">RIFCSPLOWO2_01_FULL_AR10_48_17</strain>
    </source>
</reference>
<dbReference type="InterPro" id="IPR006268">
    <property type="entry name" value="DAHP_syn_2"/>
</dbReference>
<dbReference type="SUPFAM" id="SSF51569">
    <property type="entry name" value="Aldolase"/>
    <property type="match status" value="1"/>
</dbReference>
<reference evidence="3" key="2">
    <citation type="submission" date="2021-05" db="EMBL/GenBank/DDBJ databases">
        <title>Protein family content uncovers lineage relationships and bacterial pathway maintenance mechanisms in DPANN archaea.</title>
        <authorList>
            <person name="Castelle C.J."/>
            <person name="Meheust R."/>
            <person name="Jaffe A.L."/>
            <person name="Seitz K."/>
            <person name="Gong X."/>
            <person name="Baker B.J."/>
            <person name="Banfield J.F."/>
        </authorList>
    </citation>
    <scope>NUCLEOTIDE SEQUENCE</scope>
    <source>
        <strain evidence="3">RIFCSPLOWO2_01_FULL_AR10_48_17</strain>
    </source>
</reference>
<proteinExistence type="predicted"/>
<dbReference type="NCBIfam" id="NF009239">
    <property type="entry name" value="PRK12595.1"/>
    <property type="match status" value="1"/>
</dbReference>
<dbReference type="GO" id="GO:0009073">
    <property type="term" value="P:aromatic amino acid family biosynthetic process"/>
    <property type="evidence" value="ECO:0007669"/>
    <property type="project" value="InterPro"/>
</dbReference>
<feature type="domain" description="DAHP synthetase I/KDSA" evidence="2">
    <location>
        <begin position="23"/>
        <end position="263"/>
    </location>
</feature>
<dbReference type="InterPro" id="IPR006218">
    <property type="entry name" value="DAHP1/KDSA"/>
</dbReference>
<dbReference type="InterPro" id="IPR013785">
    <property type="entry name" value="Aldolase_TIM"/>
</dbReference>
<dbReference type="GO" id="GO:0016832">
    <property type="term" value="F:aldehyde-lyase activity"/>
    <property type="evidence" value="ECO:0007669"/>
    <property type="project" value="InterPro"/>
</dbReference>
<protein>
    <submittedName>
        <fullName evidence="3">3-deoxy-7-phosphoheptulonate synthase</fullName>
        <ecNumber evidence="3">2.5.1.54</ecNumber>
    </submittedName>
</protein>
<dbReference type="GO" id="GO:0003849">
    <property type="term" value="F:3-deoxy-7-phosphoheptulonate synthase activity"/>
    <property type="evidence" value="ECO:0007669"/>
    <property type="project" value="UniProtKB-EC"/>
</dbReference>
<dbReference type="Proteomes" id="UP000675968">
    <property type="component" value="Unassembled WGS sequence"/>
</dbReference>
<evidence type="ECO:0000259" key="2">
    <source>
        <dbReference type="Pfam" id="PF00793"/>
    </source>
</evidence>
<dbReference type="NCBIfam" id="TIGR01361">
    <property type="entry name" value="DAHP_synth_Bsub"/>
    <property type="match status" value="1"/>
</dbReference>
<dbReference type="PANTHER" id="PTHR43018:SF2">
    <property type="entry name" value="PHOSPHO-2-DEHYDRO-3-DEOXYHEPTONATE ALDOLASE"/>
    <property type="match status" value="1"/>
</dbReference>
<evidence type="ECO:0000256" key="1">
    <source>
        <dbReference type="ARBA" id="ARBA00022679"/>
    </source>
</evidence>
<dbReference type="InterPro" id="IPR052899">
    <property type="entry name" value="Class-I_DAHP_synthase"/>
</dbReference>
<dbReference type="Gene3D" id="3.20.20.70">
    <property type="entry name" value="Aldolase class I"/>
    <property type="match status" value="1"/>
</dbReference>
<evidence type="ECO:0000313" key="4">
    <source>
        <dbReference type="Proteomes" id="UP000675968"/>
    </source>
</evidence>
<dbReference type="EC" id="2.5.1.54" evidence="3"/>
<gene>
    <name evidence="3" type="primary">aroF</name>
    <name evidence="3" type="ORF">J4215_02340</name>
</gene>